<feature type="transmembrane region" description="Helical" evidence="7">
    <location>
        <begin position="267"/>
        <end position="284"/>
    </location>
</feature>
<protein>
    <submittedName>
        <fullName evidence="9">Major facilitator family transporter</fullName>
    </submittedName>
</protein>
<dbReference type="AlphaFoldDB" id="A0A4P8XS71"/>
<feature type="transmembrane region" description="Helical" evidence="7">
    <location>
        <begin position="160"/>
        <end position="178"/>
    </location>
</feature>
<keyword evidence="4 7" id="KW-0812">Transmembrane</keyword>
<keyword evidence="6 7" id="KW-0472">Membrane</keyword>
<name>A0A4P8XS71_9BACL</name>
<feature type="transmembrane region" description="Helical" evidence="7">
    <location>
        <begin position="327"/>
        <end position="347"/>
    </location>
</feature>
<evidence type="ECO:0000256" key="6">
    <source>
        <dbReference type="ARBA" id="ARBA00023136"/>
    </source>
</evidence>
<feature type="transmembrane region" description="Helical" evidence="7">
    <location>
        <begin position="100"/>
        <end position="120"/>
    </location>
</feature>
<dbReference type="RefSeq" id="WP_138227389.1">
    <property type="nucleotide sequence ID" value="NZ_CP040396.1"/>
</dbReference>
<feature type="domain" description="Major facilitator superfamily (MFS) profile" evidence="8">
    <location>
        <begin position="4"/>
        <end position="380"/>
    </location>
</feature>
<evidence type="ECO:0000256" key="5">
    <source>
        <dbReference type="ARBA" id="ARBA00022989"/>
    </source>
</evidence>
<feature type="transmembrane region" description="Helical" evidence="7">
    <location>
        <begin position="359"/>
        <end position="376"/>
    </location>
</feature>
<dbReference type="EMBL" id="CP040396">
    <property type="protein sequence ID" value="QCT04731.1"/>
    <property type="molecule type" value="Genomic_DNA"/>
</dbReference>
<evidence type="ECO:0000256" key="7">
    <source>
        <dbReference type="SAM" id="Phobius"/>
    </source>
</evidence>
<keyword evidence="10" id="KW-1185">Reference proteome</keyword>
<reference evidence="9 10" key="1">
    <citation type="submission" date="2019-05" db="EMBL/GenBank/DDBJ databases">
        <authorList>
            <person name="Chen C."/>
        </authorList>
    </citation>
    <scope>NUCLEOTIDE SEQUENCE [LARGE SCALE GENOMIC DNA]</scope>
    <source>
        <strain evidence="9 10">HB172198</strain>
    </source>
</reference>
<dbReference type="PROSITE" id="PS50850">
    <property type="entry name" value="MFS"/>
    <property type="match status" value="1"/>
</dbReference>
<accession>A0A4P8XS71</accession>
<proteinExistence type="predicted"/>
<feature type="transmembrane region" description="Helical" evidence="7">
    <location>
        <begin position="199"/>
        <end position="219"/>
    </location>
</feature>
<evidence type="ECO:0000313" key="10">
    <source>
        <dbReference type="Proteomes" id="UP000300879"/>
    </source>
</evidence>
<evidence type="ECO:0000256" key="1">
    <source>
        <dbReference type="ARBA" id="ARBA00004651"/>
    </source>
</evidence>
<dbReference type="PANTHER" id="PTHR43124:SF10">
    <property type="entry name" value="PURINE EFFLUX PUMP PBUE"/>
    <property type="match status" value="1"/>
</dbReference>
<sequence>MNFRVYMLAIAAFVVGMVELIVGGILNLIAEDLNISVSSAGQFITIFSVTFAISGPILVNLTAKLERKKLYLYMLAVFLISNVMVALTSSYAAIVAARALAAMSGSVIVVLSVSMAAAMVPESHKGRAIGIIYMGISGSLVLGVPVGMMIGNAFGWRAPFIVIAVLTLLSMGGVALFTKRTAPSPVVPLRRQLASLKDSKIISAQLIGLLLLTGHLTLYGYLQPFVDATFQISPQMMSAVYFLFGIAAVLGGGAGGWISDRLGTKRAILGITASFSVSMFLVLVTSQTAFWLFLPFMMLWSGLSWSIAPAMQTYLLQLAPDHAETQFSLNSSMTHLGIAAGSIIGGAVMDHGSVSDNPWVGGLIASLAFGMALFSFSRRTKPAAEREMAAAAAK</sequence>
<dbReference type="InterPro" id="IPR011701">
    <property type="entry name" value="MFS"/>
</dbReference>
<dbReference type="SUPFAM" id="SSF103473">
    <property type="entry name" value="MFS general substrate transporter"/>
    <property type="match status" value="1"/>
</dbReference>
<evidence type="ECO:0000256" key="3">
    <source>
        <dbReference type="ARBA" id="ARBA00022475"/>
    </source>
</evidence>
<dbReference type="GO" id="GO:0022857">
    <property type="term" value="F:transmembrane transporter activity"/>
    <property type="evidence" value="ECO:0007669"/>
    <property type="project" value="InterPro"/>
</dbReference>
<dbReference type="InterPro" id="IPR020846">
    <property type="entry name" value="MFS_dom"/>
</dbReference>
<dbReference type="InterPro" id="IPR036259">
    <property type="entry name" value="MFS_trans_sf"/>
</dbReference>
<dbReference type="CDD" id="cd17324">
    <property type="entry name" value="MFS_NepI_like"/>
    <property type="match status" value="1"/>
</dbReference>
<keyword evidence="2" id="KW-0813">Transport</keyword>
<evidence type="ECO:0000256" key="2">
    <source>
        <dbReference type="ARBA" id="ARBA00022448"/>
    </source>
</evidence>
<organism evidence="9 10">
    <name type="scientific">Paenibacillus algicola</name>
    <dbReference type="NCBI Taxonomy" id="2565926"/>
    <lineage>
        <taxon>Bacteria</taxon>
        <taxon>Bacillati</taxon>
        <taxon>Bacillota</taxon>
        <taxon>Bacilli</taxon>
        <taxon>Bacillales</taxon>
        <taxon>Paenibacillaceae</taxon>
        <taxon>Paenibacillus</taxon>
    </lineage>
</organism>
<comment type="subcellular location">
    <subcellularLocation>
        <location evidence="1">Cell membrane</location>
        <topology evidence="1">Multi-pass membrane protein</topology>
    </subcellularLocation>
</comment>
<evidence type="ECO:0000313" key="9">
    <source>
        <dbReference type="EMBL" id="QCT04731.1"/>
    </source>
</evidence>
<keyword evidence="3" id="KW-1003">Cell membrane</keyword>
<dbReference type="Proteomes" id="UP000300879">
    <property type="component" value="Chromosome"/>
</dbReference>
<feature type="transmembrane region" description="Helical" evidence="7">
    <location>
        <begin position="70"/>
        <end position="94"/>
    </location>
</feature>
<evidence type="ECO:0000259" key="8">
    <source>
        <dbReference type="PROSITE" id="PS50850"/>
    </source>
</evidence>
<gene>
    <name evidence="9" type="ORF">E6C60_4026</name>
</gene>
<dbReference type="Gene3D" id="1.20.1250.20">
    <property type="entry name" value="MFS general substrate transporter like domains"/>
    <property type="match status" value="2"/>
</dbReference>
<feature type="transmembrane region" description="Helical" evidence="7">
    <location>
        <begin position="290"/>
        <end position="315"/>
    </location>
</feature>
<dbReference type="KEGG" id="palo:E6C60_4026"/>
<keyword evidence="5 7" id="KW-1133">Transmembrane helix</keyword>
<dbReference type="GO" id="GO:0005886">
    <property type="term" value="C:plasma membrane"/>
    <property type="evidence" value="ECO:0007669"/>
    <property type="project" value="UniProtKB-SubCell"/>
</dbReference>
<evidence type="ECO:0000256" key="4">
    <source>
        <dbReference type="ARBA" id="ARBA00022692"/>
    </source>
</evidence>
<dbReference type="InterPro" id="IPR050189">
    <property type="entry name" value="MFS_Efflux_Transporters"/>
</dbReference>
<dbReference type="PANTHER" id="PTHR43124">
    <property type="entry name" value="PURINE EFFLUX PUMP PBUE"/>
    <property type="match status" value="1"/>
</dbReference>
<feature type="transmembrane region" description="Helical" evidence="7">
    <location>
        <begin position="7"/>
        <end position="30"/>
    </location>
</feature>
<dbReference type="Pfam" id="PF07690">
    <property type="entry name" value="MFS_1"/>
    <property type="match status" value="1"/>
</dbReference>
<feature type="transmembrane region" description="Helical" evidence="7">
    <location>
        <begin position="132"/>
        <end position="154"/>
    </location>
</feature>
<feature type="transmembrane region" description="Helical" evidence="7">
    <location>
        <begin position="42"/>
        <end position="63"/>
    </location>
</feature>
<dbReference type="OrthoDB" id="2727100at2"/>
<feature type="transmembrane region" description="Helical" evidence="7">
    <location>
        <begin position="239"/>
        <end position="258"/>
    </location>
</feature>